<reference evidence="6 7" key="1">
    <citation type="journal article" date="2015" name="Nature">
        <title>rRNA introns, odd ribosomes, and small enigmatic genomes across a large radiation of phyla.</title>
        <authorList>
            <person name="Brown C.T."/>
            <person name="Hug L.A."/>
            <person name="Thomas B.C."/>
            <person name="Sharon I."/>
            <person name="Castelle C.J."/>
            <person name="Singh A."/>
            <person name="Wilkins M.J."/>
            <person name="Williams K.H."/>
            <person name="Banfield J.F."/>
        </authorList>
    </citation>
    <scope>NUCLEOTIDE SEQUENCE [LARGE SCALE GENOMIC DNA]</scope>
</reference>
<comment type="subunit">
    <text evidence="5">Forms a complex with TatA.</text>
</comment>
<evidence type="ECO:0000256" key="2">
    <source>
        <dbReference type="ARBA" id="ARBA00022692"/>
    </source>
</evidence>
<dbReference type="GO" id="GO:0009977">
    <property type="term" value="F:proton motive force dependent protein transmembrane transporter activity"/>
    <property type="evidence" value="ECO:0007669"/>
    <property type="project" value="TreeGrafter"/>
</dbReference>
<dbReference type="Pfam" id="PF00902">
    <property type="entry name" value="TatC"/>
    <property type="match status" value="1"/>
</dbReference>
<proteinExistence type="inferred from homology"/>
<dbReference type="Proteomes" id="UP000033995">
    <property type="component" value="Unassembled WGS sequence"/>
</dbReference>
<dbReference type="PANTHER" id="PTHR30371:SF0">
    <property type="entry name" value="SEC-INDEPENDENT PROTEIN TRANSLOCASE PROTEIN TATC, CHLOROPLASTIC-RELATED"/>
    <property type="match status" value="1"/>
</dbReference>
<feature type="transmembrane region" description="Helical" evidence="5">
    <location>
        <begin position="214"/>
        <end position="234"/>
    </location>
</feature>
<evidence type="ECO:0000256" key="3">
    <source>
        <dbReference type="ARBA" id="ARBA00022989"/>
    </source>
</evidence>
<evidence type="ECO:0000256" key="1">
    <source>
        <dbReference type="ARBA" id="ARBA00004141"/>
    </source>
</evidence>
<evidence type="ECO:0000313" key="7">
    <source>
        <dbReference type="Proteomes" id="UP000033995"/>
    </source>
</evidence>
<protein>
    <recommendedName>
        <fullName evidence="5">Sec-independent protein translocase protein TatC</fullName>
    </recommendedName>
</protein>
<dbReference type="GO" id="GO:0065002">
    <property type="term" value="P:intracellular protein transmembrane transport"/>
    <property type="evidence" value="ECO:0007669"/>
    <property type="project" value="TreeGrafter"/>
</dbReference>
<keyword evidence="5" id="KW-0813">Transport</keyword>
<keyword evidence="4 5" id="KW-0472">Membrane</keyword>
<evidence type="ECO:0000313" key="6">
    <source>
        <dbReference type="EMBL" id="KKP46369.1"/>
    </source>
</evidence>
<name>A0A0F9ZQG3_9BACT</name>
<comment type="caution">
    <text evidence="6">The sequence shown here is derived from an EMBL/GenBank/DDBJ whole genome shotgun (WGS) entry which is preliminary data.</text>
</comment>
<feature type="transmembrane region" description="Helical" evidence="5">
    <location>
        <begin position="192"/>
        <end position="208"/>
    </location>
</feature>
<comment type="similarity">
    <text evidence="5">Belongs to the TatC family.</text>
</comment>
<dbReference type="InterPro" id="IPR002033">
    <property type="entry name" value="TatC"/>
</dbReference>
<keyword evidence="5" id="KW-0653">Protein transport</keyword>
<evidence type="ECO:0000256" key="4">
    <source>
        <dbReference type="ARBA" id="ARBA00023136"/>
    </source>
</evidence>
<dbReference type="PANTHER" id="PTHR30371">
    <property type="entry name" value="SEC-INDEPENDENT PROTEIN TRANSLOCASE PROTEIN TATC"/>
    <property type="match status" value="1"/>
</dbReference>
<organism evidence="6 7">
    <name type="scientific">Candidatus Woesebacteria bacterium GW2011_GWA2_33_28</name>
    <dbReference type="NCBI Taxonomy" id="1618561"/>
    <lineage>
        <taxon>Bacteria</taxon>
        <taxon>Candidatus Woeseibacteriota</taxon>
    </lineage>
</organism>
<keyword evidence="5" id="KW-1003">Cell membrane</keyword>
<evidence type="ECO:0000256" key="5">
    <source>
        <dbReference type="HAMAP-Rule" id="MF_00902"/>
    </source>
</evidence>
<dbReference type="GO" id="GO:0033281">
    <property type="term" value="C:TAT protein transport complex"/>
    <property type="evidence" value="ECO:0007669"/>
    <property type="project" value="UniProtKB-UniRule"/>
</dbReference>
<keyword evidence="3 5" id="KW-1133">Transmembrane helix</keyword>
<comment type="function">
    <text evidence="5">Part of the twin-arginine translocation (Tat) system that transports large folded proteins containing a characteristic twin-arginine motif in their signal peptide across membranes.</text>
</comment>
<feature type="transmembrane region" description="Helical" evidence="5">
    <location>
        <begin position="72"/>
        <end position="97"/>
    </location>
</feature>
<dbReference type="HAMAP" id="MF_00902">
    <property type="entry name" value="TatC"/>
    <property type="match status" value="1"/>
</dbReference>
<dbReference type="EMBL" id="LBOZ01000011">
    <property type="protein sequence ID" value="KKP46369.1"/>
    <property type="molecule type" value="Genomic_DNA"/>
</dbReference>
<gene>
    <name evidence="5" type="primary">tatC</name>
    <name evidence="6" type="ORF">UR38_C0011G0019</name>
</gene>
<keyword evidence="2 5" id="KW-0812">Transmembrane</keyword>
<feature type="transmembrane region" description="Helical" evidence="5">
    <location>
        <begin position="25"/>
        <end position="43"/>
    </location>
</feature>
<accession>A0A0F9ZQG3</accession>
<dbReference type="GO" id="GO:0043953">
    <property type="term" value="P:protein transport by the Tat complex"/>
    <property type="evidence" value="ECO:0007669"/>
    <property type="project" value="UniProtKB-UniRule"/>
</dbReference>
<dbReference type="AlphaFoldDB" id="A0A0F9ZQG3"/>
<feature type="transmembrane region" description="Helical" evidence="5">
    <location>
        <begin position="160"/>
        <end position="180"/>
    </location>
</feature>
<feature type="transmembrane region" description="Helical" evidence="5">
    <location>
        <begin position="109"/>
        <end position="140"/>
    </location>
</feature>
<dbReference type="PRINTS" id="PR01840">
    <property type="entry name" value="TATCFAMILY"/>
</dbReference>
<comment type="subcellular location">
    <subcellularLocation>
        <location evidence="5">Cell membrane</location>
        <topology evidence="5">Multi-pass membrane protein</topology>
    </subcellularLocation>
    <subcellularLocation>
        <location evidence="1">Membrane</location>
        <topology evidence="1">Multi-pass membrane protein</topology>
    </subcellularLocation>
</comment>
<sequence>MNNTPTIQENINRYSPLLSEVRKRLLFVFSIFLLFGVTGFFYYEKIIVFIINLIDLGEVNIVFTSPFQFLNLAISSSLLIGTIATIPILIYQLLIFLRPALKVKEYRSVIAFLPLSIFLFIGGFTFGFFMMRYVVSIFYSKSLELNIGNMLDISDLLSKILITSSLMGIAFQYPIAMSLLMRFKIVSLTTFIKQRPIAYIVAICFAAIMPPTDILSLILLTLPLILLFEITLFLNRVLRKGVI</sequence>
<keyword evidence="5" id="KW-0811">Translocation</keyword>